<accession>A0A4C1XDD7</accession>
<dbReference type="EMBL" id="BGZK01000785">
    <property type="protein sequence ID" value="GBP60317.1"/>
    <property type="molecule type" value="Genomic_DNA"/>
</dbReference>
<evidence type="ECO:0000313" key="3">
    <source>
        <dbReference type="Proteomes" id="UP000299102"/>
    </source>
</evidence>
<organism evidence="2 3">
    <name type="scientific">Eumeta variegata</name>
    <name type="common">Bagworm moth</name>
    <name type="synonym">Eumeta japonica</name>
    <dbReference type="NCBI Taxonomy" id="151549"/>
    <lineage>
        <taxon>Eukaryota</taxon>
        <taxon>Metazoa</taxon>
        <taxon>Ecdysozoa</taxon>
        <taxon>Arthropoda</taxon>
        <taxon>Hexapoda</taxon>
        <taxon>Insecta</taxon>
        <taxon>Pterygota</taxon>
        <taxon>Neoptera</taxon>
        <taxon>Endopterygota</taxon>
        <taxon>Lepidoptera</taxon>
        <taxon>Glossata</taxon>
        <taxon>Ditrysia</taxon>
        <taxon>Tineoidea</taxon>
        <taxon>Psychidae</taxon>
        <taxon>Oiketicinae</taxon>
        <taxon>Eumeta</taxon>
    </lineage>
</organism>
<name>A0A4C1XDD7_EUMVA</name>
<evidence type="ECO:0000313" key="2">
    <source>
        <dbReference type="EMBL" id="GBP60317.1"/>
    </source>
</evidence>
<feature type="compositionally biased region" description="Basic and acidic residues" evidence="1">
    <location>
        <begin position="54"/>
        <end position="70"/>
    </location>
</feature>
<keyword evidence="3" id="KW-1185">Reference proteome</keyword>
<feature type="region of interest" description="Disordered" evidence="1">
    <location>
        <begin position="52"/>
        <end position="81"/>
    </location>
</feature>
<reference evidence="2 3" key="1">
    <citation type="journal article" date="2019" name="Commun. Biol.">
        <title>The bagworm genome reveals a unique fibroin gene that provides high tensile strength.</title>
        <authorList>
            <person name="Kono N."/>
            <person name="Nakamura H."/>
            <person name="Ohtoshi R."/>
            <person name="Tomita M."/>
            <person name="Numata K."/>
            <person name="Arakawa K."/>
        </authorList>
    </citation>
    <scope>NUCLEOTIDE SEQUENCE [LARGE SCALE GENOMIC DNA]</scope>
</reference>
<proteinExistence type="predicted"/>
<evidence type="ECO:0000256" key="1">
    <source>
        <dbReference type="SAM" id="MobiDB-lite"/>
    </source>
</evidence>
<sequence>MYGLDVFVVHSGGRVTITKFATDIDTAALEFCKSTNTGFHASSFITSRTSLTVPDRDVHGDSDSEKRETNSTRTGGVGDGT</sequence>
<comment type="caution">
    <text evidence="2">The sequence shown here is derived from an EMBL/GenBank/DDBJ whole genome shotgun (WGS) entry which is preliminary data.</text>
</comment>
<protein>
    <submittedName>
        <fullName evidence="2">Uncharacterized protein</fullName>
    </submittedName>
</protein>
<dbReference type="Proteomes" id="UP000299102">
    <property type="component" value="Unassembled WGS sequence"/>
</dbReference>
<gene>
    <name evidence="2" type="ORF">EVAR_26729_1</name>
</gene>
<dbReference type="AlphaFoldDB" id="A0A4C1XDD7"/>